<sequence>MKNSRSPDSVRGASSPPVTPFMLRNLAKSLADPSNTQGHRVVSSKVEGRQQQEPVVSKREVDKGRKKEEEKKVAAATTATTTTWVGSANGCKKGGEEEKRNLSLSEEKGEKSVMCTERAGGVQWRYLSLDGKKGMRVVHAQQQRDPYAEFVTFVKSYMLPEGYPESVAPAYTPYMQWRAAQYFFGGAMAVFTTRSLLHALGVSRRGATSSAVAVNWVIKDGAGRIGKMVFARHGKKFDCDLKQLRIKGAMLMQLGAGVELATMAVPHLFLPLACAANVAKNVAAVTSTSTRAPIYKAFACRENIGDVTAKGECISNIADLLGTGLGIFISKRNPSLVATFCVLSCGYLVSSFNEVKAVRLPTLNRARFGVAVHSFLDTGQVPSLEEANKNEGIITLPWAQEKPLELGARVSQAFANAQDFTKAVELFQNEKYMVTYRPSGRRAYVVIKDSATSEDVLRAAFQANVMLHTLRNTRGIPEARQVALVENALAESIYRTNSLYEDFKQQATAKGWLMGDSYLNPGDARLCQ</sequence>
<comment type="similarity">
    <text evidence="1">Belongs to the RUS1 family.</text>
</comment>
<protein>
    <submittedName>
        <fullName evidence="5">Uncharacterized protein</fullName>
    </submittedName>
</protein>
<evidence type="ECO:0000256" key="2">
    <source>
        <dbReference type="SAM" id="MobiDB-lite"/>
    </source>
</evidence>
<dbReference type="PANTHER" id="PTHR12770:SF20">
    <property type="entry name" value="PROTEIN ROOT UVB SENSITIVE 6"/>
    <property type="match status" value="1"/>
</dbReference>
<dbReference type="Proteomes" id="UP001497512">
    <property type="component" value="Chromosome 10"/>
</dbReference>
<reference evidence="5" key="1">
    <citation type="submission" date="2024-02" db="EMBL/GenBank/DDBJ databases">
        <authorList>
            <consortium name="ELIXIR-Norway"/>
            <consortium name="Elixir Norway"/>
        </authorList>
    </citation>
    <scope>NUCLEOTIDE SEQUENCE</scope>
</reference>
<name>A0ABP0TF65_9BRYO</name>
<dbReference type="EMBL" id="OZ019902">
    <property type="protein sequence ID" value="CAK9194662.1"/>
    <property type="molecule type" value="Genomic_DNA"/>
</dbReference>
<gene>
    <name evidence="5" type="ORF">CSSPTR1EN2_LOCUS2638</name>
</gene>
<feature type="domain" description="Protein root UVB sensitive/RUS" evidence="3">
    <location>
        <begin position="148"/>
        <end position="378"/>
    </location>
</feature>
<organism evidence="5 6">
    <name type="scientific">Sphagnum troendelagicum</name>
    <dbReference type="NCBI Taxonomy" id="128251"/>
    <lineage>
        <taxon>Eukaryota</taxon>
        <taxon>Viridiplantae</taxon>
        <taxon>Streptophyta</taxon>
        <taxon>Embryophyta</taxon>
        <taxon>Bryophyta</taxon>
        <taxon>Sphagnophytina</taxon>
        <taxon>Sphagnopsida</taxon>
        <taxon>Sphagnales</taxon>
        <taxon>Sphagnaceae</taxon>
        <taxon>Sphagnum</taxon>
    </lineage>
</organism>
<feature type="domain" description="Root UVB sensitive protein C-terminal" evidence="4">
    <location>
        <begin position="380"/>
        <end position="522"/>
    </location>
</feature>
<dbReference type="Pfam" id="PF24160">
    <property type="entry name" value="UVB_sens_C"/>
    <property type="match status" value="1"/>
</dbReference>
<accession>A0ABP0TF65</accession>
<dbReference type="InterPro" id="IPR054549">
    <property type="entry name" value="UVB_sens_RUS_dom"/>
</dbReference>
<evidence type="ECO:0000256" key="1">
    <source>
        <dbReference type="ARBA" id="ARBA00007558"/>
    </source>
</evidence>
<evidence type="ECO:0000259" key="3">
    <source>
        <dbReference type="Pfam" id="PF04884"/>
    </source>
</evidence>
<proteinExistence type="inferred from homology"/>
<dbReference type="PANTHER" id="PTHR12770">
    <property type="entry name" value="RUS1 FAMILY PROTEIN C16ORF58"/>
    <property type="match status" value="1"/>
</dbReference>
<dbReference type="InterPro" id="IPR006968">
    <property type="entry name" value="RUS_fam"/>
</dbReference>
<evidence type="ECO:0000259" key="4">
    <source>
        <dbReference type="Pfam" id="PF24160"/>
    </source>
</evidence>
<evidence type="ECO:0000313" key="6">
    <source>
        <dbReference type="Proteomes" id="UP001497512"/>
    </source>
</evidence>
<feature type="region of interest" description="Disordered" evidence="2">
    <location>
        <begin position="1"/>
        <end position="20"/>
    </location>
</feature>
<dbReference type="InterPro" id="IPR055412">
    <property type="entry name" value="UVB_sens_C"/>
</dbReference>
<feature type="region of interest" description="Disordered" evidence="2">
    <location>
        <begin position="27"/>
        <end position="78"/>
    </location>
</feature>
<feature type="compositionally biased region" description="Basic and acidic residues" evidence="2">
    <location>
        <begin position="46"/>
        <end position="73"/>
    </location>
</feature>
<dbReference type="Pfam" id="PF04884">
    <property type="entry name" value="UVB_sens_prot"/>
    <property type="match status" value="1"/>
</dbReference>
<keyword evidence="6" id="KW-1185">Reference proteome</keyword>
<evidence type="ECO:0000313" key="5">
    <source>
        <dbReference type="EMBL" id="CAK9194662.1"/>
    </source>
</evidence>